<proteinExistence type="predicted"/>
<sequence length="113" mass="13124">MYWHKHEAAVDQVPPFQNLYWISSNLPSPYSWGIDRLCIYEHRSHKHSAENERKQKAKSLRLILPHAICPDTKTKETEEIPEKRDKQGVENKESRAKSRGQISPQKDLPAAPP</sequence>
<dbReference type="AlphaFoldDB" id="A0A8H4V8H4"/>
<reference evidence="2 3" key="1">
    <citation type="journal article" date="2020" name="Genome Biol. Evol.">
        <title>A new high-quality draft genome assembly of the Chinese cordyceps Ophiocordyceps sinensis.</title>
        <authorList>
            <person name="Shu R."/>
            <person name="Zhang J."/>
            <person name="Meng Q."/>
            <person name="Zhang H."/>
            <person name="Zhou G."/>
            <person name="Li M."/>
            <person name="Wu P."/>
            <person name="Zhao Y."/>
            <person name="Chen C."/>
            <person name="Qin Q."/>
        </authorList>
    </citation>
    <scope>NUCLEOTIDE SEQUENCE [LARGE SCALE GENOMIC DNA]</scope>
    <source>
        <strain evidence="2 3">IOZ07</strain>
    </source>
</reference>
<organism evidence="2 3">
    <name type="scientific">Ophiocordyceps sinensis</name>
    <dbReference type="NCBI Taxonomy" id="72228"/>
    <lineage>
        <taxon>Eukaryota</taxon>
        <taxon>Fungi</taxon>
        <taxon>Dikarya</taxon>
        <taxon>Ascomycota</taxon>
        <taxon>Pezizomycotina</taxon>
        <taxon>Sordariomycetes</taxon>
        <taxon>Hypocreomycetidae</taxon>
        <taxon>Hypocreales</taxon>
        <taxon>Ophiocordycipitaceae</taxon>
        <taxon>Ophiocordyceps</taxon>
    </lineage>
</organism>
<dbReference type="Proteomes" id="UP000557566">
    <property type="component" value="Unassembled WGS sequence"/>
</dbReference>
<feature type="compositionally biased region" description="Basic and acidic residues" evidence="1">
    <location>
        <begin position="72"/>
        <end position="96"/>
    </location>
</feature>
<keyword evidence="3" id="KW-1185">Reference proteome</keyword>
<protein>
    <submittedName>
        <fullName evidence="2">Uncharacterized protein</fullName>
    </submittedName>
</protein>
<evidence type="ECO:0000256" key="1">
    <source>
        <dbReference type="SAM" id="MobiDB-lite"/>
    </source>
</evidence>
<comment type="caution">
    <text evidence="2">The sequence shown here is derived from an EMBL/GenBank/DDBJ whole genome shotgun (WGS) entry which is preliminary data.</text>
</comment>
<accession>A0A8H4V8H4</accession>
<feature type="region of interest" description="Disordered" evidence="1">
    <location>
        <begin position="68"/>
        <end position="113"/>
    </location>
</feature>
<gene>
    <name evidence="2" type="ORF">G6O67_001108</name>
</gene>
<evidence type="ECO:0000313" key="2">
    <source>
        <dbReference type="EMBL" id="KAF4511907.1"/>
    </source>
</evidence>
<name>A0A8H4V8H4_9HYPO</name>
<dbReference type="EMBL" id="JAAVMX010000002">
    <property type="protein sequence ID" value="KAF4511907.1"/>
    <property type="molecule type" value="Genomic_DNA"/>
</dbReference>
<evidence type="ECO:0000313" key="3">
    <source>
        <dbReference type="Proteomes" id="UP000557566"/>
    </source>
</evidence>